<feature type="domain" description="Sister chromatid cohesion C-terminal" evidence="3">
    <location>
        <begin position="1396"/>
        <end position="1582"/>
    </location>
</feature>
<keyword evidence="1" id="KW-0677">Repeat</keyword>
<dbReference type="InterPro" id="IPR033031">
    <property type="entry name" value="Scc2/Nipped-B"/>
</dbReference>
<dbReference type="PANTHER" id="PTHR21704:SF18">
    <property type="entry name" value="NIPPED-B-LIKE PROTEIN"/>
    <property type="match status" value="1"/>
</dbReference>
<dbReference type="GO" id="GO:0071169">
    <property type="term" value="P:establishment of protein localization to chromatin"/>
    <property type="evidence" value="ECO:0007669"/>
    <property type="project" value="TreeGrafter"/>
</dbReference>
<keyword evidence="1" id="KW-0131">Cell cycle</keyword>
<organism evidence="4 5">
    <name type="scientific">Trichoglossum hirsutum</name>
    <dbReference type="NCBI Taxonomy" id="265104"/>
    <lineage>
        <taxon>Eukaryota</taxon>
        <taxon>Fungi</taxon>
        <taxon>Dikarya</taxon>
        <taxon>Ascomycota</taxon>
        <taxon>Pezizomycotina</taxon>
        <taxon>Geoglossomycetes</taxon>
        <taxon>Geoglossales</taxon>
        <taxon>Geoglossaceae</taxon>
        <taxon>Trichoglossum</taxon>
    </lineage>
</organism>
<dbReference type="GO" id="GO:0090694">
    <property type="term" value="C:Scc2-Scc4 cohesin loading complex"/>
    <property type="evidence" value="ECO:0007669"/>
    <property type="project" value="TreeGrafter"/>
</dbReference>
<dbReference type="GO" id="GO:0034087">
    <property type="term" value="P:establishment of mitotic sister chromatid cohesion"/>
    <property type="evidence" value="ECO:0007669"/>
    <property type="project" value="TreeGrafter"/>
</dbReference>
<dbReference type="GO" id="GO:0061775">
    <property type="term" value="F:cohesin loader activity"/>
    <property type="evidence" value="ECO:0007669"/>
    <property type="project" value="InterPro"/>
</dbReference>
<dbReference type="GO" id="GO:0010468">
    <property type="term" value="P:regulation of gene expression"/>
    <property type="evidence" value="ECO:0007669"/>
    <property type="project" value="InterPro"/>
</dbReference>
<dbReference type="EMBL" id="JAGHQM010000471">
    <property type="protein sequence ID" value="KAH0560003.1"/>
    <property type="molecule type" value="Genomic_DNA"/>
</dbReference>
<dbReference type="PANTHER" id="PTHR21704">
    <property type="entry name" value="NIPPED-B-LIKE PROTEIN DELANGIN SCC2-RELATED"/>
    <property type="match status" value="1"/>
</dbReference>
<dbReference type="GO" id="GO:1990414">
    <property type="term" value="P:replication-born double-strand break repair via sister chromatid exchange"/>
    <property type="evidence" value="ECO:0007669"/>
    <property type="project" value="TreeGrafter"/>
</dbReference>
<dbReference type="InterPro" id="IPR011989">
    <property type="entry name" value="ARM-like"/>
</dbReference>
<comment type="caution">
    <text evidence="4">The sequence shown here is derived from an EMBL/GenBank/DDBJ whole genome shotgun (WGS) entry which is preliminary data.</text>
</comment>
<dbReference type="Proteomes" id="UP000750711">
    <property type="component" value="Unassembled WGS sequence"/>
</dbReference>
<keyword evidence="5" id="KW-1185">Reference proteome</keyword>
<evidence type="ECO:0000259" key="3">
    <source>
        <dbReference type="Pfam" id="PF12830"/>
    </source>
</evidence>
<name>A0A9P8LCJ1_9PEZI</name>
<dbReference type="InterPro" id="IPR024986">
    <property type="entry name" value="Nipped-B_C"/>
</dbReference>
<proteinExistence type="inferred from homology"/>
<reference evidence="4" key="1">
    <citation type="submission" date="2021-03" db="EMBL/GenBank/DDBJ databases">
        <title>Comparative genomics and phylogenomic investigation of the class Geoglossomycetes provide insights into ecological specialization and systematics.</title>
        <authorList>
            <person name="Melie T."/>
            <person name="Pirro S."/>
            <person name="Miller A.N."/>
            <person name="Quandt A."/>
        </authorList>
    </citation>
    <scope>NUCLEOTIDE SEQUENCE</scope>
    <source>
        <strain evidence="4">CAQ_001_2017</strain>
    </source>
</reference>
<dbReference type="Gene3D" id="1.25.10.10">
    <property type="entry name" value="Leucine-rich Repeat Variant"/>
    <property type="match status" value="1"/>
</dbReference>
<feature type="compositionally biased region" description="Basic and acidic residues" evidence="2">
    <location>
        <begin position="167"/>
        <end position="178"/>
    </location>
</feature>
<evidence type="ECO:0000313" key="5">
    <source>
        <dbReference type="Proteomes" id="UP000750711"/>
    </source>
</evidence>
<dbReference type="Pfam" id="PF20168">
    <property type="entry name" value="PDS5"/>
    <property type="match status" value="1"/>
</dbReference>
<dbReference type="Pfam" id="PF12830">
    <property type="entry name" value="Nipped-B_C"/>
    <property type="match status" value="1"/>
</dbReference>
<dbReference type="GO" id="GO:0003682">
    <property type="term" value="F:chromatin binding"/>
    <property type="evidence" value="ECO:0007669"/>
    <property type="project" value="TreeGrafter"/>
</dbReference>
<feature type="region of interest" description="Disordered" evidence="2">
    <location>
        <begin position="135"/>
        <end position="251"/>
    </location>
</feature>
<feature type="region of interest" description="Disordered" evidence="2">
    <location>
        <begin position="577"/>
        <end position="621"/>
    </location>
</feature>
<feature type="compositionally biased region" description="Polar residues" evidence="2">
    <location>
        <begin position="183"/>
        <end position="193"/>
    </location>
</feature>
<sequence>MNGVRPKDDAARPRARPLTVEEALKYTPLSSVIPFSPVPLPSIGIPGSTSVFANSRERSQFRQSLEALNQAVKHDHTSTLVQGTLQDLQELTTSSFKRPPGLRPDGPPTSESNRTNAKIQLGAFSEMFFNSTDPLFRYPTPSTPGSRSVNNSDKPQTPSRVQSAAFKRQDRHQNRTPDGKTNGLPTPQKQRSPAPNLKPLIIVPNLPQKSQTAEYETFPDVDAKIQRQEASPPKKRKTSEVENDSEPLALGADQRAKATASLKYLQELIGSIFEAEDELQPDSSGAISGRASKMFIYGSLGEGEQPMLAASVQSKLESSIQKVTSVGRFADVPVDDLSRLQKLCEGALRAAEPADLKLEESWDDSEVQSWLQRVDIADCGLKAARTLLRIMTGGRSEKQLYSEDTLQSILSMLKNVLDSCVIPVVESRGTGSNSEVFKIATSQKKQLLCLFQDITKILRLLAQLLVKEEVTEGVITSVEFLATALIFIENAHTEKDSAVGIQKFERLRVAAMDVLAKIFTRYADQRTFIFDEILTSLEKLPVTRQSARQFKLVDGKNIQLVSALILRLVQASATRLSDESARRRHRPSLLDEDLNGHSDDSGDDGQEVSPQKGLHMNDTETGAVRNPANAIQQLREISQPLLDSCQKNAHYVIQFLVSRALKSTKTGDAPYRNLLDIFAEDFINVLGSPDWPAAELLLRSLLTSMVTIAESDSSAAIAKNMALDLMGLMGSAISDMMVHIRQASKGLDVKGESIDGPVAGLTEEFLEGRLREEELLAWNGPYRATLEYLGERDADDAQLQSACGFYLTQWCSKLCSSFDAVDDGSDDERAKLDYGKLAYRLRQMVLDRKFLATELSTSDGVTTAHGRLAYMLTTLNMPFCKAFERVLIILLNSMNSDQATVRSKSLKSVIQLLEKDPTILDRGAYVMRYIINRASDPSPLVRDSALSLIGRCLTLRPALEDQLCESVLARSMDAAVGVRKRSMKILKDIYLRNSKKDIKSAIASALLHRVKDSDQGVVDLARQTFEEIWISPFYRPPGETEETAQYKLAITEGVAIIVKTVQRGDGVSPVLDGLLQTILSNDSKNNAANFRVCKSMVAAMFDDILDGQEEPDKPGRQHVLQTLTVFAKANPKLLTPEQLQLLQPYVENLSKNDDLHVYRSVIVIFRCTLPHLSGLQTSFLTAVQKALMESVSKLGKRELNEVIFCLWSITGVLKNVDRLLRLTVSCLKGIYAVRNTDLTDESQKAGIGRVTRYMTIAGLLGKHCDFENEPKRFRDEFTWWKGNSVSGLMVDIFSFFTSPRQPLAVRKAAIEGLGLICQSHPKNFLKEQVYSAFDIVFAEENRELENLALNGFKDFLGAEEKRSEKGADLSELDGGADAEVGRLSGVTIANQNDGVATSIAQRYLKHITRIALATQDVYALTAVEVIASINRQGLVHPKECGPVLVALETSQHQAIASIAFHEHRALHQKHETLVEREYMKAVEQAFQYQKDVVGDSSGATTSPFTSKLRPLFDVIKISRGKLRKKFISGLCSKIDFDPAKLDVTSEPPLHLEYAKFVIENLAFFEYSTVDELLHVITSMERVVAGTGTSVAHAIETEVFKLQLPTVSEDGLPIPAEAIPVDSMRLRQLTASSMILSILWDARSFIRRLHGLNNSQKQREGKGKQASKALGNAPTRVSGVTGDKLWEEITETMTALTSVDTMMAQCKEFVEMLSVDQDFKLAAEGDEDGYDLSRMKTPDFEDEEDDHTLAPPGSGRGSKRKAGSETPGKRSRKRARSSGGKARRIMMDESDDGFED</sequence>
<evidence type="ECO:0000256" key="2">
    <source>
        <dbReference type="SAM" id="MobiDB-lite"/>
    </source>
</evidence>
<feature type="region of interest" description="Disordered" evidence="2">
    <location>
        <begin position="93"/>
        <end position="114"/>
    </location>
</feature>
<feature type="compositionally biased region" description="Polar residues" evidence="2">
    <location>
        <begin position="143"/>
        <end position="162"/>
    </location>
</feature>
<dbReference type="SUPFAM" id="SSF48371">
    <property type="entry name" value="ARM repeat"/>
    <property type="match status" value="1"/>
</dbReference>
<accession>A0A9P8LCJ1</accession>
<feature type="compositionally biased region" description="Basic residues" evidence="2">
    <location>
        <begin position="1768"/>
        <end position="1783"/>
    </location>
</feature>
<dbReference type="GO" id="GO:0140588">
    <property type="term" value="P:chromatin looping"/>
    <property type="evidence" value="ECO:0007669"/>
    <property type="project" value="InterPro"/>
</dbReference>
<evidence type="ECO:0000256" key="1">
    <source>
        <dbReference type="RuleBase" id="RU364107"/>
    </source>
</evidence>
<dbReference type="InterPro" id="IPR016024">
    <property type="entry name" value="ARM-type_fold"/>
</dbReference>
<gene>
    <name evidence="4" type="ORF">GP486_003475</name>
</gene>
<keyword evidence="1" id="KW-0539">Nucleus</keyword>
<evidence type="ECO:0000313" key="4">
    <source>
        <dbReference type="EMBL" id="KAH0560003.1"/>
    </source>
</evidence>
<protein>
    <recommendedName>
        <fullName evidence="1">Sister chromatid cohesion protein</fullName>
    </recommendedName>
</protein>
<comment type="similarity">
    <text evidence="1">Belongs to the SCC2/Nipped-B family.</text>
</comment>
<dbReference type="CDD" id="cd23958">
    <property type="entry name" value="SCC2"/>
    <property type="match status" value="1"/>
</dbReference>
<feature type="region of interest" description="Disordered" evidence="2">
    <location>
        <begin position="1655"/>
        <end position="1677"/>
    </location>
</feature>
<feature type="region of interest" description="Disordered" evidence="2">
    <location>
        <begin position="1729"/>
        <end position="1795"/>
    </location>
</feature>
<comment type="subcellular location">
    <subcellularLocation>
        <location evidence="1">Nucleus</location>
    </subcellularLocation>
</comment>